<proteinExistence type="inferred from homology"/>
<organism evidence="11 12">
    <name type="scientific">Toxocara canis</name>
    <name type="common">Canine roundworm</name>
    <dbReference type="NCBI Taxonomy" id="6265"/>
    <lineage>
        <taxon>Eukaryota</taxon>
        <taxon>Metazoa</taxon>
        <taxon>Ecdysozoa</taxon>
        <taxon>Nematoda</taxon>
        <taxon>Chromadorea</taxon>
        <taxon>Rhabditida</taxon>
        <taxon>Spirurina</taxon>
        <taxon>Ascaridomorpha</taxon>
        <taxon>Ascaridoidea</taxon>
        <taxon>Toxocaridae</taxon>
        <taxon>Toxocara</taxon>
    </lineage>
</organism>
<keyword evidence="5 8" id="KW-0539">Nucleus</keyword>
<accession>A0A0B2VYZ0</accession>
<comment type="subunit">
    <text evidence="7">Forms a heterodimer with the catalytic subunit Mettl1. Interacts with mei-P26 and weakly interacts with bgcn; required for the function or formation of the mei-P26-bgcn-bam-sxl complex. Interacts with nanos; may be involved in mei-P26-dependent derepression of the BMP signaling pathway. Interacts with Myc; the interaction may be mediated by mei-P26 and may be involved in the regulation of ribosome biogenesis.</text>
</comment>
<dbReference type="InterPro" id="IPR036322">
    <property type="entry name" value="WD40_repeat_dom_sf"/>
</dbReference>
<dbReference type="OrthoDB" id="371245at2759"/>
<keyword evidence="12" id="KW-1185">Reference proteome</keyword>
<dbReference type="Gene3D" id="2.130.10.10">
    <property type="entry name" value="YVTN repeat-like/Quinoprotein amine dehydrogenase"/>
    <property type="match status" value="1"/>
</dbReference>
<keyword evidence="3 8" id="KW-0819">tRNA processing</keyword>
<evidence type="ECO:0000313" key="12">
    <source>
        <dbReference type="Proteomes" id="UP000031036"/>
    </source>
</evidence>
<gene>
    <name evidence="11" type="primary">WDR4</name>
    <name evidence="11" type="ORF">Tcan_18297</name>
</gene>
<comment type="function">
    <text evidence="8">Required for the formation of N(7)-methylguanine at position 46 (m7G46) in tRNA. In the complex, it is required to stabilize and induce conformational changes of the catalytic subunit.</text>
</comment>
<dbReference type="STRING" id="6265.A0A0B2VYZ0"/>
<comment type="pathway">
    <text evidence="8">tRNA modification; N(7)-methylguanine-tRNA biosynthesis.</text>
</comment>
<keyword evidence="11" id="KW-0489">Methyltransferase</keyword>
<sequence length="466" mass="52163">MFTYKFSAIKIAPYCDYDENEHLLFATIFIFSSTVLLILQKRVVCMARVHCSNELIVVTAKTAVTIFSFEVNDAELKLKQQKVLDVDIAVDEIPKLSDGAKTSEDGKKNGCGESSCKAANNDHDDRRKAKNENRPREIGKQILASGFSEDGLLFAVVTSMKTCLVYDTQHDWKLHRRAFRFPKAPAAITFDRDKSHVIVADRSGNICRYKLDECANSITNVHVDINGEESCYEGEPLLGHMSMVLDVALSDDGRFVLSGDRDEKLRISRYPQSFIIHRFCLGHTSYVSSVCVVAQFAFTSGGDGTIRAWNIEEGTTVAVLDRFAKKPICCMRKYHSAKVDPQEMIKLAIVLDGSAIVNIVTFDARNSLFDVMCELNAPSNMVDVAFCDPHHVVAVTNSSILFGEIKADGRLRVVDGIDDSLVTNLREANNGLPCLEKRIGFDNVGEYQQRKNERIRNRKRKAHDSE</sequence>
<dbReference type="Pfam" id="PF00400">
    <property type="entry name" value="WD40"/>
    <property type="match status" value="2"/>
</dbReference>
<keyword evidence="2 8" id="KW-0853">WD repeat</keyword>
<dbReference type="GO" id="GO:0008168">
    <property type="term" value="F:methyltransferase activity"/>
    <property type="evidence" value="ECO:0007669"/>
    <property type="project" value="UniProtKB-KW"/>
</dbReference>
<dbReference type="GO" id="GO:0005829">
    <property type="term" value="C:cytosol"/>
    <property type="evidence" value="ECO:0007669"/>
    <property type="project" value="TreeGrafter"/>
</dbReference>
<dbReference type="SMART" id="SM00320">
    <property type="entry name" value="WD40"/>
    <property type="match status" value="4"/>
</dbReference>
<dbReference type="HAMAP" id="MF_03056">
    <property type="entry name" value="TRM82"/>
    <property type="match status" value="1"/>
</dbReference>
<evidence type="ECO:0000256" key="1">
    <source>
        <dbReference type="ARBA" id="ARBA00004123"/>
    </source>
</evidence>
<keyword evidence="11" id="KW-0808">Transferase</keyword>
<dbReference type="PROSITE" id="PS50082">
    <property type="entry name" value="WD_REPEATS_2"/>
    <property type="match status" value="2"/>
</dbReference>
<comment type="subcellular location">
    <subcellularLocation>
        <location evidence="1 8">Nucleus</location>
    </subcellularLocation>
</comment>
<evidence type="ECO:0000256" key="8">
    <source>
        <dbReference type="HAMAP-Rule" id="MF_03056"/>
    </source>
</evidence>
<evidence type="ECO:0000256" key="2">
    <source>
        <dbReference type="ARBA" id="ARBA00022574"/>
    </source>
</evidence>
<feature type="repeat" description="WD" evidence="9">
    <location>
        <begin position="237"/>
        <end position="267"/>
    </location>
</feature>
<evidence type="ECO:0000256" key="9">
    <source>
        <dbReference type="PROSITE-ProRule" id="PRU00221"/>
    </source>
</evidence>
<dbReference type="PANTHER" id="PTHR16288:SF0">
    <property type="entry name" value="TRNA (GUANINE-N(7)-)-METHYLTRANSFERASE NON-CATALYTIC SUBUNIT WDR4"/>
    <property type="match status" value="1"/>
</dbReference>
<dbReference type="UniPathway" id="UPA00989"/>
<feature type="compositionally biased region" description="Basic and acidic residues" evidence="10">
    <location>
        <begin position="120"/>
        <end position="135"/>
    </location>
</feature>
<evidence type="ECO:0000256" key="10">
    <source>
        <dbReference type="SAM" id="MobiDB-lite"/>
    </source>
</evidence>
<dbReference type="AlphaFoldDB" id="A0A0B2VYZ0"/>
<dbReference type="InterPro" id="IPR001680">
    <property type="entry name" value="WD40_rpt"/>
</dbReference>
<dbReference type="PANTHER" id="PTHR16288">
    <property type="entry name" value="WD40 REPEAT PROTEIN 4"/>
    <property type="match status" value="1"/>
</dbReference>
<dbReference type="PROSITE" id="PS00678">
    <property type="entry name" value="WD_REPEATS_1"/>
    <property type="match status" value="1"/>
</dbReference>
<protein>
    <recommendedName>
        <fullName evidence="8">tRNA (guanine-N(7)-)-methyltransferase non-catalytic subunit</fullName>
    </recommendedName>
    <alternativeName>
        <fullName evidence="8">WD repeat-containing protein 4 homolog</fullName>
    </alternativeName>
</protein>
<dbReference type="InterPro" id="IPR028884">
    <property type="entry name" value="Trm82"/>
</dbReference>
<evidence type="ECO:0000256" key="3">
    <source>
        <dbReference type="ARBA" id="ARBA00022694"/>
    </source>
</evidence>
<dbReference type="Proteomes" id="UP000031036">
    <property type="component" value="Unassembled WGS sequence"/>
</dbReference>
<feature type="repeat" description="WD" evidence="9">
    <location>
        <begin position="280"/>
        <end position="319"/>
    </location>
</feature>
<comment type="function">
    <text evidence="6">Required for the Mettl1-dependent formation of N(7)-methylguanine at position 46 (m7G46) in tRNA. In the Mettl1-wuho methyltransferase complex, it is required to stabilize and induce conformational changes of the catalytic subunit. Required for binding of nanos mRNA and repression of translation by the mei-P26-bgcn-bam-sxl complex. May cooperate with mei-P26 and nanos to derepress the BMP signaling pathway. May cooperate with mei-P26 to suppress expression of a subset of microRNAs. May cooperate with mei-P26 to regulate bam expression levels in germline cells during gametogenesis. Required to promote mitosis to meiosis transition during gametogenesis. May regulate germline cell division in part by regulating ribosome biogenesis.</text>
</comment>
<dbReference type="SUPFAM" id="SSF50978">
    <property type="entry name" value="WD40 repeat-like"/>
    <property type="match status" value="1"/>
</dbReference>
<evidence type="ECO:0000256" key="4">
    <source>
        <dbReference type="ARBA" id="ARBA00022737"/>
    </source>
</evidence>
<comment type="similarity">
    <text evidence="8">Belongs to the WD repeat TRM82 family.</text>
</comment>
<dbReference type="GO" id="GO:0005634">
    <property type="term" value="C:nucleus"/>
    <property type="evidence" value="ECO:0007669"/>
    <property type="project" value="UniProtKB-SubCell"/>
</dbReference>
<keyword evidence="4 8" id="KW-0677">Repeat</keyword>
<dbReference type="GO" id="GO:0043527">
    <property type="term" value="C:tRNA methyltransferase complex"/>
    <property type="evidence" value="ECO:0007669"/>
    <property type="project" value="TreeGrafter"/>
</dbReference>
<evidence type="ECO:0000313" key="11">
    <source>
        <dbReference type="EMBL" id="KHN86654.1"/>
    </source>
</evidence>
<reference evidence="11 12" key="1">
    <citation type="submission" date="2014-11" db="EMBL/GenBank/DDBJ databases">
        <title>Genetic blueprint of the zoonotic pathogen Toxocara canis.</title>
        <authorList>
            <person name="Zhu X.-Q."/>
            <person name="Korhonen P.K."/>
            <person name="Cai H."/>
            <person name="Young N.D."/>
            <person name="Nejsum P."/>
            <person name="von Samson-Himmelstjerna G."/>
            <person name="Boag P.R."/>
            <person name="Tan P."/>
            <person name="Li Q."/>
            <person name="Min J."/>
            <person name="Yang Y."/>
            <person name="Wang X."/>
            <person name="Fang X."/>
            <person name="Hall R.S."/>
            <person name="Hofmann A."/>
            <person name="Sternberg P.W."/>
            <person name="Jex A.R."/>
            <person name="Gasser R.B."/>
        </authorList>
    </citation>
    <scope>NUCLEOTIDE SEQUENCE [LARGE SCALE GENOMIC DNA]</scope>
    <source>
        <strain evidence="11">PN_DK_2014</strain>
    </source>
</reference>
<dbReference type="InterPro" id="IPR019775">
    <property type="entry name" value="WD40_repeat_CS"/>
</dbReference>
<comment type="caution">
    <text evidence="11">The sequence shown here is derived from an EMBL/GenBank/DDBJ whole genome shotgun (WGS) entry which is preliminary data.</text>
</comment>
<evidence type="ECO:0000256" key="7">
    <source>
        <dbReference type="ARBA" id="ARBA00093542"/>
    </source>
</evidence>
<feature type="region of interest" description="Disordered" evidence="10">
    <location>
        <begin position="99"/>
        <end position="135"/>
    </location>
</feature>
<evidence type="ECO:0000256" key="5">
    <source>
        <dbReference type="ARBA" id="ARBA00023242"/>
    </source>
</evidence>
<evidence type="ECO:0000256" key="6">
    <source>
        <dbReference type="ARBA" id="ARBA00093337"/>
    </source>
</evidence>
<name>A0A0B2VYZ0_TOXCA</name>
<feature type="compositionally biased region" description="Basic and acidic residues" evidence="10">
    <location>
        <begin position="101"/>
        <end position="110"/>
    </location>
</feature>
<dbReference type="InterPro" id="IPR015943">
    <property type="entry name" value="WD40/YVTN_repeat-like_dom_sf"/>
</dbReference>
<dbReference type="EMBL" id="JPKZ01000533">
    <property type="protein sequence ID" value="KHN86654.1"/>
    <property type="molecule type" value="Genomic_DNA"/>
</dbReference>
<dbReference type="OMA" id="LACNTRH"/>
<dbReference type="GO" id="GO:0106004">
    <property type="term" value="P:tRNA (guanine-N7)-methylation"/>
    <property type="evidence" value="ECO:0007669"/>
    <property type="project" value="UniProtKB-UniRule"/>
</dbReference>